<keyword evidence="2" id="KW-0004">4Fe-4S</keyword>
<accession>A0ABM7RLD9</accession>
<keyword evidence="4" id="KW-0408">Iron</keyword>
<evidence type="ECO:0000313" key="7">
    <source>
        <dbReference type="Proteomes" id="UP001374893"/>
    </source>
</evidence>
<organism evidence="6 7">
    <name type="scientific">Haloferula helveola</name>
    <dbReference type="NCBI Taxonomy" id="490095"/>
    <lineage>
        <taxon>Bacteria</taxon>
        <taxon>Pseudomonadati</taxon>
        <taxon>Verrucomicrobiota</taxon>
        <taxon>Verrucomicrobiia</taxon>
        <taxon>Verrucomicrobiales</taxon>
        <taxon>Verrucomicrobiaceae</taxon>
        <taxon>Haloferula</taxon>
    </lineage>
</organism>
<keyword evidence="3" id="KW-0479">Metal-binding</keyword>
<name>A0ABM7RLD9_9BACT</name>
<evidence type="ECO:0000256" key="5">
    <source>
        <dbReference type="ARBA" id="ARBA00023014"/>
    </source>
</evidence>
<keyword evidence="5" id="KW-0411">Iron-sulfur</keyword>
<sequence>MFYKAMSTIISKPLRAELLRAAVLGMSQEARDAGLQVDRRLGSGPLTMLGAPGPHRALLDRARRHGALEGDLNDASAPTRRVMVPMTGASAEQRQGWRAKGHELVDLTLPSVRRLHAMKSLLASELRHLVLVGFRGDPECEALVGGNERVTVVENADEVVRLPFSPRFGLLCQTSVASRRFATVAAALRMRHPDSDVQALDTRSPAMIRREDAMADLTRRCDAVLVLADLADLSGTTLYEVARCHGKPAARIGSPDTAIPLDLTEYRRIGLTAGVHTPDAELEALEARLRGG</sequence>
<gene>
    <name evidence="6" type="ORF">HAHE_18110</name>
</gene>
<dbReference type="Gene3D" id="3.40.50.11270">
    <property type="match status" value="1"/>
</dbReference>
<evidence type="ECO:0000256" key="3">
    <source>
        <dbReference type="ARBA" id="ARBA00022723"/>
    </source>
</evidence>
<comment type="cofactor">
    <cofactor evidence="1">
        <name>[4Fe-4S] cluster</name>
        <dbReference type="ChEBI" id="CHEBI:49883"/>
    </cofactor>
</comment>
<proteinExistence type="predicted"/>
<dbReference type="InterPro" id="IPR003451">
    <property type="entry name" value="LytB/IspH"/>
</dbReference>
<evidence type="ECO:0000256" key="2">
    <source>
        <dbReference type="ARBA" id="ARBA00022485"/>
    </source>
</evidence>
<evidence type="ECO:0000256" key="4">
    <source>
        <dbReference type="ARBA" id="ARBA00023004"/>
    </source>
</evidence>
<reference evidence="6 7" key="1">
    <citation type="submission" date="2021-06" db="EMBL/GenBank/DDBJ databases">
        <title>Complete genome of Haloferula helveola possessing various polysaccharide degrading enzymes.</title>
        <authorList>
            <person name="Takami H."/>
            <person name="Huang C."/>
            <person name="Hamasaki K."/>
        </authorList>
    </citation>
    <scope>NUCLEOTIDE SEQUENCE [LARGE SCALE GENOMIC DNA]</scope>
    <source>
        <strain evidence="6 7">CN-1</strain>
    </source>
</reference>
<protein>
    <submittedName>
        <fullName evidence="6">Uncharacterized protein</fullName>
    </submittedName>
</protein>
<dbReference type="Pfam" id="PF02401">
    <property type="entry name" value="LYTB"/>
    <property type="match status" value="1"/>
</dbReference>
<keyword evidence="7" id="KW-1185">Reference proteome</keyword>
<dbReference type="Gene3D" id="3.40.1010.20">
    <property type="entry name" value="4-hydroxy-3-methylbut-2-enyl diphosphate reductase, catalytic domain"/>
    <property type="match status" value="2"/>
</dbReference>
<evidence type="ECO:0000256" key="1">
    <source>
        <dbReference type="ARBA" id="ARBA00001966"/>
    </source>
</evidence>
<evidence type="ECO:0000313" key="6">
    <source>
        <dbReference type="EMBL" id="BCX47903.1"/>
    </source>
</evidence>
<dbReference type="PANTHER" id="PTHR30426">
    <property type="entry name" value="4-HYDROXY-3-METHYLBUT-2-ENYL DIPHOSPHATE REDUCTASE"/>
    <property type="match status" value="1"/>
</dbReference>
<dbReference type="Proteomes" id="UP001374893">
    <property type="component" value="Chromosome"/>
</dbReference>
<dbReference type="PANTHER" id="PTHR30426:SF0">
    <property type="entry name" value="4-HYDROXY-3-METHYLBUT-2-ENYL DIPHOSPHATE REDUCTASE"/>
    <property type="match status" value="1"/>
</dbReference>
<dbReference type="EMBL" id="AP024702">
    <property type="protein sequence ID" value="BCX47903.1"/>
    <property type="molecule type" value="Genomic_DNA"/>
</dbReference>